<dbReference type="EMBL" id="QTSX02000430">
    <property type="protein sequence ID" value="KAJ9086983.1"/>
    <property type="molecule type" value="Genomic_DNA"/>
</dbReference>
<keyword evidence="2" id="KW-1185">Reference proteome</keyword>
<evidence type="ECO:0000313" key="2">
    <source>
        <dbReference type="Proteomes" id="UP001165960"/>
    </source>
</evidence>
<name>A0ACC2UJJ8_9FUNG</name>
<gene>
    <name evidence="1" type="ORF">DSO57_1037850</name>
</gene>
<proteinExistence type="predicted"/>
<evidence type="ECO:0000313" key="1">
    <source>
        <dbReference type="EMBL" id="KAJ9086983.1"/>
    </source>
</evidence>
<comment type="caution">
    <text evidence="1">The sequence shown here is derived from an EMBL/GenBank/DDBJ whole genome shotgun (WGS) entry which is preliminary data.</text>
</comment>
<accession>A0ACC2UJJ8</accession>
<dbReference type="Proteomes" id="UP001165960">
    <property type="component" value="Unassembled WGS sequence"/>
</dbReference>
<organism evidence="1 2">
    <name type="scientific">Entomophthora muscae</name>
    <dbReference type="NCBI Taxonomy" id="34485"/>
    <lineage>
        <taxon>Eukaryota</taxon>
        <taxon>Fungi</taxon>
        <taxon>Fungi incertae sedis</taxon>
        <taxon>Zoopagomycota</taxon>
        <taxon>Entomophthoromycotina</taxon>
        <taxon>Entomophthoromycetes</taxon>
        <taxon>Entomophthorales</taxon>
        <taxon>Entomophthoraceae</taxon>
        <taxon>Entomophthora</taxon>
    </lineage>
</organism>
<protein>
    <submittedName>
        <fullName evidence="1">Uncharacterized protein</fullName>
    </submittedName>
</protein>
<sequence>MIQWLLFMFCFGEQSVLVKKKTEAQVGLTTKLELGEGLAWLGEGNFTKFHLKFPNKDEFLNQTACLFNNATKLSSTCWEVDAISYYITEPLPISPMTKCPRWGRCAIQSNPAMVDAVLARMWALPTSHEEIPANILRHIPKKNSSQSFNMISPCGTSNYLYIKFILLKLNITIRLNSHLFISTKPIQQKTYLVFPITTPASYDSILGLSNNYN</sequence>
<reference evidence="1" key="1">
    <citation type="submission" date="2022-04" db="EMBL/GenBank/DDBJ databases">
        <title>Genome of the entomopathogenic fungus Entomophthora muscae.</title>
        <authorList>
            <person name="Elya C."/>
            <person name="Lovett B.R."/>
            <person name="Lee E."/>
            <person name="Macias A.M."/>
            <person name="Hajek A.E."/>
            <person name="De Bivort B.L."/>
            <person name="Kasson M.T."/>
            <person name="De Fine Licht H.H."/>
            <person name="Stajich J.E."/>
        </authorList>
    </citation>
    <scope>NUCLEOTIDE SEQUENCE</scope>
    <source>
        <strain evidence="1">Berkeley</strain>
    </source>
</reference>